<dbReference type="Proteomes" id="UP000466442">
    <property type="component" value="Unassembled WGS sequence"/>
</dbReference>
<feature type="chain" id="PRO_5035850035" evidence="1">
    <location>
        <begin position="27"/>
        <end position="226"/>
    </location>
</feature>
<evidence type="ECO:0000313" key="3">
    <source>
        <dbReference type="Proteomes" id="UP000466442"/>
    </source>
</evidence>
<organism evidence="2 3">
    <name type="scientific">Apolygus lucorum</name>
    <name type="common">Small green plant bug</name>
    <name type="synonym">Lygocoris lucorum</name>
    <dbReference type="NCBI Taxonomy" id="248454"/>
    <lineage>
        <taxon>Eukaryota</taxon>
        <taxon>Metazoa</taxon>
        <taxon>Ecdysozoa</taxon>
        <taxon>Arthropoda</taxon>
        <taxon>Hexapoda</taxon>
        <taxon>Insecta</taxon>
        <taxon>Pterygota</taxon>
        <taxon>Neoptera</taxon>
        <taxon>Paraneoptera</taxon>
        <taxon>Hemiptera</taxon>
        <taxon>Heteroptera</taxon>
        <taxon>Panheteroptera</taxon>
        <taxon>Cimicomorpha</taxon>
        <taxon>Miridae</taxon>
        <taxon>Mirini</taxon>
        <taxon>Apolygus</taxon>
    </lineage>
</organism>
<sequence>DITAHDTRSTMKLLWAAVVVVTLVEAVDKDTFYKMTDFYKFERNPTKKNLFYYLRASSKLYLDYISQLISIFAEVTPEKPEFFAKEKEILNKISQLMTDKNIMKAIDHFYPVSEHEDEEVSLIEIDRWRKVTQAGERFMNTFLDFSHSDYHKHLPLFELVPRPTPKSASLGIQISMPTTIIKTIRTNDKIQIVVEVFGEMVEIETEVVGRLLITLIIEQLISQVVR</sequence>
<feature type="non-terminal residue" evidence="2">
    <location>
        <position position="226"/>
    </location>
</feature>
<dbReference type="AlphaFoldDB" id="A0A8S9XAJ5"/>
<name>A0A8S9XAJ5_APOLU</name>
<evidence type="ECO:0000313" key="2">
    <source>
        <dbReference type="EMBL" id="KAF6205983.1"/>
    </source>
</evidence>
<dbReference type="EMBL" id="WIXP02000008">
    <property type="protein sequence ID" value="KAF6205983.1"/>
    <property type="molecule type" value="Genomic_DNA"/>
</dbReference>
<comment type="caution">
    <text evidence="2">The sequence shown here is derived from an EMBL/GenBank/DDBJ whole genome shotgun (WGS) entry which is preliminary data.</text>
</comment>
<reference evidence="2" key="1">
    <citation type="journal article" date="2021" name="Mol. Ecol. Resour.">
        <title>Apolygus lucorum genome provides insights into omnivorousness and mesophyll feeding.</title>
        <authorList>
            <person name="Liu Y."/>
            <person name="Liu H."/>
            <person name="Wang H."/>
            <person name="Huang T."/>
            <person name="Liu B."/>
            <person name="Yang B."/>
            <person name="Yin L."/>
            <person name="Li B."/>
            <person name="Zhang Y."/>
            <person name="Zhang S."/>
            <person name="Jiang F."/>
            <person name="Zhang X."/>
            <person name="Ren Y."/>
            <person name="Wang B."/>
            <person name="Wang S."/>
            <person name="Lu Y."/>
            <person name="Wu K."/>
            <person name="Fan W."/>
            <person name="Wang G."/>
        </authorList>
    </citation>
    <scope>NUCLEOTIDE SEQUENCE</scope>
    <source>
        <strain evidence="2">12Hb</strain>
    </source>
</reference>
<protein>
    <submittedName>
        <fullName evidence="2">Uncharacterized protein</fullName>
    </submittedName>
</protein>
<accession>A0A8S9XAJ5</accession>
<evidence type="ECO:0000256" key="1">
    <source>
        <dbReference type="SAM" id="SignalP"/>
    </source>
</evidence>
<keyword evidence="1" id="KW-0732">Signal</keyword>
<proteinExistence type="predicted"/>
<gene>
    <name evidence="2" type="ORF">GE061_017207</name>
</gene>
<keyword evidence="3" id="KW-1185">Reference proteome</keyword>
<feature type="signal peptide" evidence="1">
    <location>
        <begin position="1"/>
        <end position="26"/>
    </location>
</feature>